<gene>
    <name evidence="1" type="ORF">NJB1907Z4_C32950</name>
</gene>
<name>A0A9N7QPH8_9MYCO</name>
<keyword evidence="2" id="KW-1185">Reference proteome</keyword>
<proteinExistence type="predicted"/>
<evidence type="ECO:0000313" key="1">
    <source>
        <dbReference type="EMBL" id="BDN83080.1"/>
    </source>
</evidence>
<reference evidence="1" key="1">
    <citation type="submission" date="2022-06" db="EMBL/GenBank/DDBJ databases">
        <title>Complete genome sequence of Mycobacterium pseudoshottsii NJB1907-Z4.</title>
        <authorList>
            <person name="Komine T."/>
            <person name="Fukano H."/>
            <person name="Wada S."/>
        </authorList>
    </citation>
    <scope>NUCLEOTIDE SEQUENCE</scope>
    <source>
        <strain evidence="1">NJB1907-Z4</strain>
    </source>
</reference>
<protein>
    <submittedName>
        <fullName evidence="1">Uncharacterized protein</fullName>
    </submittedName>
</protein>
<sequence>MILASTAGKYNAARVPTSCTAVTAAKRRGLPATHRRTSLSAVVAVELRRAAWLTRRRSAVSLAGTPGPGWAAITAASFRCIQWCGQPQRQRRALADSERILKTVDSQGRDLAHHARG</sequence>
<evidence type="ECO:0000313" key="2">
    <source>
        <dbReference type="Proteomes" id="UP001058626"/>
    </source>
</evidence>
<dbReference type="EMBL" id="AP026367">
    <property type="protein sequence ID" value="BDN83080.1"/>
    <property type="molecule type" value="Genomic_DNA"/>
</dbReference>
<dbReference type="AlphaFoldDB" id="A0A9N7QPH8"/>
<organism evidence="1 2">
    <name type="scientific">Mycobacterium pseudoshottsii</name>
    <dbReference type="NCBI Taxonomy" id="265949"/>
    <lineage>
        <taxon>Bacteria</taxon>
        <taxon>Bacillati</taxon>
        <taxon>Actinomycetota</taxon>
        <taxon>Actinomycetes</taxon>
        <taxon>Mycobacteriales</taxon>
        <taxon>Mycobacteriaceae</taxon>
        <taxon>Mycobacterium</taxon>
        <taxon>Mycobacterium ulcerans group</taxon>
    </lineage>
</organism>
<accession>A0A9N7QPH8</accession>
<dbReference type="Proteomes" id="UP001058626">
    <property type="component" value="Chromosome"/>
</dbReference>